<dbReference type="AlphaFoldDB" id="A0A2H1FH05"/>
<evidence type="ECO:0000256" key="4">
    <source>
        <dbReference type="RuleBase" id="RU003671"/>
    </source>
</evidence>
<name>A0A2H1FH05_9ARCH</name>
<comment type="subunit">
    <text evidence="3">Homotrimer. The subunits circularize to form a toroid; DNA passes through its center. Replication factor C (RFC) is required to load the toroid on the DNA.</text>
</comment>
<feature type="domain" description="Proliferating cell nuclear antigen PCNA C-terminal" evidence="7">
    <location>
        <begin position="124"/>
        <end position="244"/>
    </location>
</feature>
<dbReference type="InterPro" id="IPR022648">
    <property type="entry name" value="Pr_cel_nuc_antig_N"/>
</dbReference>
<dbReference type="GO" id="GO:0030337">
    <property type="term" value="F:DNA polymerase processivity factor activity"/>
    <property type="evidence" value="ECO:0007669"/>
    <property type="project" value="UniProtKB-UniRule"/>
</dbReference>
<dbReference type="PANTHER" id="PTHR11352:SF0">
    <property type="entry name" value="PROLIFERATING CELL NUCLEAR ANTIGEN"/>
    <property type="match status" value="1"/>
</dbReference>
<comment type="similarity">
    <text evidence="1 3 4">Belongs to the PCNA family.</text>
</comment>
<gene>
    <name evidence="3 8" type="primary">pcn</name>
    <name evidence="8" type="ORF">NCS_11855</name>
</gene>
<evidence type="ECO:0000313" key="9">
    <source>
        <dbReference type="Proteomes" id="UP000230607"/>
    </source>
</evidence>
<dbReference type="PANTHER" id="PTHR11352">
    <property type="entry name" value="PROLIFERATING CELL NUCLEAR ANTIGEN"/>
    <property type="match status" value="1"/>
</dbReference>
<dbReference type="GO" id="GO:0006272">
    <property type="term" value="P:leading strand elongation"/>
    <property type="evidence" value="ECO:0007669"/>
    <property type="project" value="TreeGrafter"/>
</dbReference>
<comment type="function">
    <text evidence="3">Sliding clamp subunit that acts as a moving platform for DNA processing. Responsible for tethering the catalytic subunit of DNA polymerase and other proteins to DNA during high-speed replication.</text>
</comment>
<keyword evidence="3 4" id="KW-0235">DNA replication</keyword>
<evidence type="ECO:0000256" key="3">
    <source>
        <dbReference type="HAMAP-Rule" id="MF_00317"/>
    </source>
</evidence>
<dbReference type="Proteomes" id="UP000230607">
    <property type="component" value="Chromosome 1"/>
</dbReference>
<evidence type="ECO:0000259" key="7">
    <source>
        <dbReference type="Pfam" id="PF02747"/>
    </source>
</evidence>
<dbReference type="Gene3D" id="3.70.10.10">
    <property type="match status" value="1"/>
</dbReference>
<dbReference type="InterPro" id="IPR022649">
    <property type="entry name" value="Pr_cel_nuc_antig_C"/>
</dbReference>
<proteinExistence type="inferred from homology"/>
<evidence type="ECO:0000313" key="8">
    <source>
        <dbReference type="EMBL" id="SMH72043.1"/>
    </source>
</evidence>
<dbReference type="InterPro" id="IPR000730">
    <property type="entry name" value="Pr_cel_nuc_antig"/>
</dbReference>
<dbReference type="GO" id="GO:0006275">
    <property type="term" value="P:regulation of DNA replication"/>
    <property type="evidence" value="ECO:0007669"/>
    <property type="project" value="UniProtKB-UniRule"/>
</dbReference>
<dbReference type="RefSeq" id="WP_157927897.1">
    <property type="nucleotide sequence ID" value="NZ_LT841358.1"/>
</dbReference>
<dbReference type="HAMAP" id="MF_00317">
    <property type="entry name" value="DNApol_clamp_arch"/>
    <property type="match status" value="1"/>
</dbReference>
<keyword evidence="9" id="KW-1185">Reference proteome</keyword>
<organism evidence="8 9">
    <name type="scientific">Candidatus Nitrosotalea okcheonensis</name>
    <dbReference type="NCBI Taxonomy" id="1903276"/>
    <lineage>
        <taxon>Archaea</taxon>
        <taxon>Nitrososphaerota</taxon>
        <taxon>Nitrososphaeria</taxon>
        <taxon>Nitrosotaleales</taxon>
        <taxon>Nitrosotaleaceae</taxon>
        <taxon>Nitrosotalea</taxon>
    </lineage>
</organism>
<comment type="function">
    <text evidence="5">Sliding clamp subunit. Responsible for tethering the catalytic subunit of DNA polymerase to DNA during high-speed replication.</text>
</comment>
<dbReference type="InterPro" id="IPR046938">
    <property type="entry name" value="DNA_clamp_sf"/>
</dbReference>
<dbReference type="SUPFAM" id="SSF55979">
    <property type="entry name" value="DNA clamp"/>
    <property type="match status" value="2"/>
</dbReference>
<feature type="domain" description="Proliferating cell nuclear antigen PCNA N-terminal" evidence="6">
    <location>
        <begin position="13"/>
        <end position="108"/>
    </location>
</feature>
<dbReference type="GO" id="GO:0003677">
    <property type="term" value="F:DNA binding"/>
    <property type="evidence" value="ECO:0007669"/>
    <property type="project" value="UniProtKB-UniRule"/>
</dbReference>
<evidence type="ECO:0000256" key="5">
    <source>
        <dbReference type="RuleBase" id="RU003673"/>
    </source>
</evidence>
<evidence type="ECO:0000259" key="6">
    <source>
        <dbReference type="Pfam" id="PF00705"/>
    </source>
</evidence>
<dbReference type="Pfam" id="PF02747">
    <property type="entry name" value="PCNA_C"/>
    <property type="match status" value="1"/>
</dbReference>
<accession>A0A2H1FH05</accession>
<evidence type="ECO:0000256" key="1">
    <source>
        <dbReference type="ARBA" id="ARBA00010462"/>
    </source>
</evidence>
<sequence>MVFSAKTGGSEEWKAVISAISTLVEEATFEATGEGIAFRGMDPSHVALIDIAWPNSAFEKYVCDEDVKFGVRIDEFSKLIKRADKKDNIEINISEDKLLLVTIGKNKKYKMRLIESSATDTPLPKITYNAKVGVLSTEFDKILGDIQVVSEYLSINANSTKAEFSGRGDSGEAIITLEKGMPEMPEIEVKEDSNATYSLEYLNSIVKAIGTVAGTVICEFSSKMPLRLEFKVANIGRIHFYLAPRVES</sequence>
<reference evidence="9" key="1">
    <citation type="submission" date="2017-03" db="EMBL/GenBank/DDBJ databases">
        <authorList>
            <person name="Herbold C."/>
        </authorList>
    </citation>
    <scope>NUCLEOTIDE SEQUENCE [LARGE SCALE GENOMIC DNA]</scope>
</reference>
<keyword evidence="2 3" id="KW-0238">DNA-binding</keyword>
<evidence type="ECO:0000256" key="2">
    <source>
        <dbReference type="ARBA" id="ARBA00023125"/>
    </source>
</evidence>
<dbReference type="PRINTS" id="PR00339">
    <property type="entry name" value="PCNACYCLIN"/>
</dbReference>
<dbReference type="EMBL" id="LT841358">
    <property type="protein sequence ID" value="SMH72043.1"/>
    <property type="molecule type" value="Genomic_DNA"/>
</dbReference>
<protein>
    <recommendedName>
        <fullName evidence="3">DNA polymerase sliding clamp</fullName>
    </recommendedName>
    <alternativeName>
        <fullName evidence="3">Proliferating cell nuclear antigen homolog</fullName>
        <shortName evidence="3">PCNA</shortName>
    </alternativeName>
</protein>
<dbReference type="OrthoDB" id="14749at2157"/>
<dbReference type="CDD" id="cd00577">
    <property type="entry name" value="PCNA"/>
    <property type="match status" value="1"/>
</dbReference>
<dbReference type="Pfam" id="PF00705">
    <property type="entry name" value="PCNA_N"/>
    <property type="match status" value="1"/>
</dbReference>
<dbReference type="NCBIfam" id="TIGR00590">
    <property type="entry name" value="pcna"/>
    <property type="match status" value="1"/>
</dbReference>